<dbReference type="AlphaFoldDB" id="D4ZAR9"/>
<name>D4ZAR9_SHEVD</name>
<gene>
    <name evidence="1" type="ordered locus">SVI_3143</name>
</gene>
<dbReference type="EMBL" id="AP011177">
    <property type="protein sequence ID" value="BAJ03114.1"/>
    <property type="molecule type" value="Genomic_DNA"/>
</dbReference>
<dbReference type="KEGG" id="svo:SVI_3143"/>
<keyword evidence="2" id="KW-1185">Reference proteome</keyword>
<accession>D4ZAR9</accession>
<evidence type="ECO:0000313" key="1">
    <source>
        <dbReference type="EMBL" id="BAJ03114.1"/>
    </source>
</evidence>
<sequence>MSALLNNTNQVNLDMLKTEMKREIAEKRKSEATSLGTAWLITS</sequence>
<evidence type="ECO:0000313" key="2">
    <source>
        <dbReference type="Proteomes" id="UP000002350"/>
    </source>
</evidence>
<organism evidence="1 2">
    <name type="scientific">Shewanella violacea (strain JCM 10179 / CIP 106290 / LMG 19151 / DSS12)</name>
    <dbReference type="NCBI Taxonomy" id="637905"/>
    <lineage>
        <taxon>Bacteria</taxon>
        <taxon>Pseudomonadati</taxon>
        <taxon>Pseudomonadota</taxon>
        <taxon>Gammaproteobacteria</taxon>
        <taxon>Alteromonadales</taxon>
        <taxon>Shewanellaceae</taxon>
        <taxon>Shewanella</taxon>
    </lineage>
</organism>
<proteinExistence type="predicted"/>
<protein>
    <submittedName>
        <fullName evidence="1">Uncharacterized protein</fullName>
    </submittedName>
</protein>
<dbReference type="Proteomes" id="UP000002350">
    <property type="component" value="Chromosome"/>
</dbReference>
<dbReference type="HOGENOM" id="CLU_3239568_0_0_6"/>
<reference evidence="2" key="1">
    <citation type="journal article" date="2010" name="Mol. Biosyst.">
        <title>Complete genome sequence and comparative analysis of Shewanella violacea, a psychrophilic and piezophilic bacterium from deep sea floor sediments.</title>
        <authorList>
            <person name="Aono E."/>
            <person name="Baba T."/>
            <person name="Ara T."/>
            <person name="Nishi T."/>
            <person name="Nakamichi T."/>
            <person name="Inamoto E."/>
            <person name="Toyonaga H."/>
            <person name="Hasegawa M."/>
            <person name="Takai Y."/>
            <person name="Okumura Y."/>
            <person name="Baba M."/>
            <person name="Tomita M."/>
            <person name="Kato C."/>
            <person name="Oshima T."/>
            <person name="Nakasone K."/>
            <person name="Mori H."/>
        </authorList>
    </citation>
    <scope>NUCLEOTIDE SEQUENCE [LARGE SCALE GENOMIC DNA]</scope>
    <source>
        <strain evidence="2">JCM 10179 / CIP 106290 / LMG 19151 / DSS12</strain>
    </source>
</reference>